<proteinExistence type="predicted"/>
<reference evidence="2 3" key="1">
    <citation type="submission" date="2022-09" db="EMBL/GenBank/DDBJ databases">
        <authorList>
            <person name="Giprobiosintez L."/>
        </authorList>
    </citation>
    <scope>NUCLEOTIDE SEQUENCE [LARGE SCALE GENOMIC DNA]</scope>
    <source>
        <strain evidence="3">VKPM-B-12549 (GBS-15)</strain>
    </source>
</reference>
<sequence>MTPSAPHKSAGSGFGPPNGGPLSGGAQGGAPQIGFDRFIPLEWAAAALRVRAGLGTLDELNTLLDAADLGVAARKKTRTVLNRLWLAPRHELADFAERGVAIFKADSSVPIAALTWGMAIATYPFFGKVAELVGRLSALQGDCASAEVHRRMSEIYGEREGTYRMTNMVLQSQASWGAIERVEKGKRLARLQPVIVSNEEAVCWLIEAALRYVGKVVSVPTLSSLAVLYPFVLDQPLGYLASKSPNLEVRPEGVGNQCVGLP</sequence>
<feature type="compositionally biased region" description="Gly residues" evidence="1">
    <location>
        <begin position="12"/>
        <end position="27"/>
    </location>
</feature>
<protein>
    <submittedName>
        <fullName evidence="2">Uncharacterized protein</fullName>
    </submittedName>
</protein>
<dbReference type="EMBL" id="CP104311">
    <property type="protein sequence ID" value="WWF03663.1"/>
    <property type="molecule type" value="Genomic_DNA"/>
</dbReference>
<organism evidence="2 3">
    <name type="scientific">Methylococcus capsulatus</name>
    <dbReference type="NCBI Taxonomy" id="414"/>
    <lineage>
        <taxon>Bacteria</taxon>
        <taxon>Pseudomonadati</taxon>
        <taxon>Pseudomonadota</taxon>
        <taxon>Gammaproteobacteria</taxon>
        <taxon>Methylococcales</taxon>
        <taxon>Methylococcaceae</taxon>
        <taxon>Methylococcus</taxon>
    </lineage>
</organism>
<keyword evidence="3" id="KW-1185">Reference proteome</keyword>
<evidence type="ECO:0000256" key="1">
    <source>
        <dbReference type="SAM" id="MobiDB-lite"/>
    </source>
</evidence>
<dbReference type="Proteomes" id="UP001359308">
    <property type="component" value="Chromosome"/>
</dbReference>
<feature type="region of interest" description="Disordered" evidence="1">
    <location>
        <begin position="1"/>
        <end position="27"/>
    </location>
</feature>
<gene>
    <name evidence="2" type="ORF">N4J17_05705</name>
</gene>
<name>A0ABZ2FBP9_METCP</name>
<accession>A0ABZ2FBP9</accession>
<evidence type="ECO:0000313" key="3">
    <source>
        <dbReference type="Proteomes" id="UP001359308"/>
    </source>
</evidence>
<evidence type="ECO:0000313" key="2">
    <source>
        <dbReference type="EMBL" id="WWF03663.1"/>
    </source>
</evidence>
<dbReference type="RefSeq" id="WP_232470307.1">
    <property type="nucleotide sequence ID" value="NZ_CP104311.1"/>
</dbReference>